<evidence type="ECO:0000313" key="2">
    <source>
        <dbReference type="WBParaSite" id="nRc.2.0.1.t10797-RA"/>
    </source>
</evidence>
<accession>A0A915IAA1</accession>
<evidence type="ECO:0000313" key="1">
    <source>
        <dbReference type="Proteomes" id="UP000887565"/>
    </source>
</evidence>
<dbReference type="AlphaFoldDB" id="A0A915IAA1"/>
<reference evidence="2" key="1">
    <citation type="submission" date="2022-11" db="UniProtKB">
        <authorList>
            <consortium name="WormBaseParasite"/>
        </authorList>
    </citation>
    <scope>IDENTIFICATION</scope>
</reference>
<protein>
    <submittedName>
        <fullName evidence="2">Uncharacterized protein</fullName>
    </submittedName>
</protein>
<keyword evidence="1" id="KW-1185">Reference proteome</keyword>
<sequence>MLFYSVFGQSERSGKTEHNLVMPRAFLASYASHLKNWQQFYKVEQRRFYPRFLRLKPATIGDYRRQKS</sequence>
<organism evidence="1 2">
    <name type="scientific">Romanomermis culicivorax</name>
    <name type="common">Nematode worm</name>
    <dbReference type="NCBI Taxonomy" id="13658"/>
    <lineage>
        <taxon>Eukaryota</taxon>
        <taxon>Metazoa</taxon>
        <taxon>Ecdysozoa</taxon>
        <taxon>Nematoda</taxon>
        <taxon>Enoplea</taxon>
        <taxon>Dorylaimia</taxon>
        <taxon>Mermithida</taxon>
        <taxon>Mermithoidea</taxon>
        <taxon>Mermithidae</taxon>
        <taxon>Romanomermis</taxon>
    </lineage>
</organism>
<dbReference type="WBParaSite" id="nRc.2.0.1.t10797-RA">
    <property type="protein sequence ID" value="nRc.2.0.1.t10797-RA"/>
    <property type="gene ID" value="nRc.2.0.1.g10797"/>
</dbReference>
<dbReference type="Proteomes" id="UP000887565">
    <property type="component" value="Unplaced"/>
</dbReference>
<proteinExistence type="predicted"/>
<name>A0A915IAA1_ROMCU</name>